<protein>
    <submittedName>
        <fullName evidence="1">Uncharacterized protein</fullName>
    </submittedName>
</protein>
<name>A0A0B8PLV6_9VIBR</name>
<reference evidence="1 2" key="2">
    <citation type="submission" date="2015-01" db="EMBL/GenBank/DDBJ databases">
        <authorList>
            <consortium name="NBRP consortium"/>
            <person name="Sawabe T."/>
            <person name="Meirelles P."/>
            <person name="Feng G."/>
            <person name="Sayaka M."/>
            <person name="Hattori M."/>
            <person name="Ohkuma M."/>
        </authorList>
    </citation>
    <scope>NUCLEOTIDE SEQUENCE [LARGE SCALE GENOMIC DNA]</scope>
    <source>
        <strain evidence="1 2">JCM19232</strain>
    </source>
</reference>
<organism evidence="1 2">
    <name type="scientific">Vibrio ishigakensis</name>
    <dbReference type="NCBI Taxonomy" id="1481914"/>
    <lineage>
        <taxon>Bacteria</taxon>
        <taxon>Pseudomonadati</taxon>
        <taxon>Pseudomonadota</taxon>
        <taxon>Gammaproteobacteria</taxon>
        <taxon>Vibrionales</taxon>
        <taxon>Vibrionaceae</taxon>
        <taxon>Vibrio</taxon>
    </lineage>
</organism>
<dbReference type="EMBL" id="BBSA01000009">
    <property type="protein sequence ID" value="GAM63679.1"/>
    <property type="molecule type" value="Genomic_DNA"/>
</dbReference>
<proteinExistence type="predicted"/>
<comment type="caution">
    <text evidence="1">The sequence shown here is derived from an EMBL/GenBank/DDBJ whole genome shotgun (WGS) entry which is preliminary data.</text>
</comment>
<dbReference type="InterPro" id="IPR010982">
    <property type="entry name" value="Lambda_DNA-bd_dom_sf"/>
</dbReference>
<gene>
    <name evidence="1" type="ORF">JCM19232_2659</name>
</gene>
<accession>A0A0B8PLV6</accession>
<dbReference type="Proteomes" id="UP000031670">
    <property type="component" value="Unassembled WGS sequence"/>
</dbReference>
<dbReference type="GO" id="GO:0003677">
    <property type="term" value="F:DNA binding"/>
    <property type="evidence" value="ECO:0007669"/>
    <property type="project" value="InterPro"/>
</dbReference>
<sequence length="45" mass="4855">MARRLADATGTGVAFWINLQAKVDTWEAEHVELAEKVEPLVACGG</sequence>
<evidence type="ECO:0000313" key="2">
    <source>
        <dbReference type="Proteomes" id="UP000031670"/>
    </source>
</evidence>
<evidence type="ECO:0000313" key="1">
    <source>
        <dbReference type="EMBL" id="GAM63679.1"/>
    </source>
</evidence>
<dbReference type="AlphaFoldDB" id="A0A0B8PLV6"/>
<dbReference type="Gene3D" id="1.10.260.40">
    <property type="entry name" value="lambda repressor-like DNA-binding domains"/>
    <property type="match status" value="1"/>
</dbReference>
<reference evidence="1 2" key="1">
    <citation type="submission" date="2015-01" db="EMBL/GenBank/DDBJ databases">
        <title>Vibrio sp. C5 JCM 19232 whole genome shotgun sequence.</title>
        <authorList>
            <person name="Sawabe T."/>
            <person name="Meirelles P."/>
            <person name="Feng G."/>
            <person name="Sayaka M."/>
            <person name="Hattori M."/>
            <person name="Ohkuma M."/>
        </authorList>
    </citation>
    <scope>NUCLEOTIDE SEQUENCE [LARGE SCALE GENOMIC DNA]</scope>
    <source>
        <strain evidence="1 2">JCM19232</strain>
    </source>
</reference>